<accession>A0A843WTY5</accession>
<reference evidence="2" key="1">
    <citation type="submission" date="2017-07" db="EMBL/GenBank/DDBJ databases">
        <title>Taro Niue Genome Assembly and Annotation.</title>
        <authorList>
            <person name="Atibalentja N."/>
            <person name="Keating K."/>
            <person name="Fields C.J."/>
        </authorList>
    </citation>
    <scope>NUCLEOTIDE SEQUENCE</scope>
    <source>
        <strain evidence="2">Niue_2</strain>
        <tissue evidence="2">Leaf</tissue>
    </source>
</reference>
<dbReference type="EMBL" id="NMUH01003528">
    <property type="protein sequence ID" value="MQM06050.1"/>
    <property type="molecule type" value="Genomic_DNA"/>
</dbReference>
<feature type="region of interest" description="Disordered" evidence="1">
    <location>
        <begin position="1"/>
        <end position="34"/>
    </location>
</feature>
<protein>
    <submittedName>
        <fullName evidence="2">Uncharacterized protein</fullName>
    </submittedName>
</protein>
<name>A0A843WTY5_COLES</name>
<evidence type="ECO:0000313" key="3">
    <source>
        <dbReference type="Proteomes" id="UP000652761"/>
    </source>
</evidence>
<gene>
    <name evidence="2" type="ORF">Taro_038870</name>
</gene>
<organism evidence="2 3">
    <name type="scientific">Colocasia esculenta</name>
    <name type="common">Wild taro</name>
    <name type="synonym">Arum esculentum</name>
    <dbReference type="NCBI Taxonomy" id="4460"/>
    <lineage>
        <taxon>Eukaryota</taxon>
        <taxon>Viridiplantae</taxon>
        <taxon>Streptophyta</taxon>
        <taxon>Embryophyta</taxon>
        <taxon>Tracheophyta</taxon>
        <taxon>Spermatophyta</taxon>
        <taxon>Magnoliopsida</taxon>
        <taxon>Liliopsida</taxon>
        <taxon>Araceae</taxon>
        <taxon>Aroideae</taxon>
        <taxon>Colocasieae</taxon>
        <taxon>Colocasia</taxon>
    </lineage>
</organism>
<dbReference type="Proteomes" id="UP000652761">
    <property type="component" value="Unassembled WGS sequence"/>
</dbReference>
<feature type="compositionally biased region" description="Basic residues" evidence="1">
    <location>
        <begin position="1"/>
        <end position="12"/>
    </location>
</feature>
<keyword evidence="3" id="KW-1185">Reference proteome</keyword>
<evidence type="ECO:0000313" key="2">
    <source>
        <dbReference type="EMBL" id="MQM06050.1"/>
    </source>
</evidence>
<evidence type="ECO:0000256" key="1">
    <source>
        <dbReference type="SAM" id="MobiDB-lite"/>
    </source>
</evidence>
<feature type="compositionally biased region" description="Low complexity" evidence="1">
    <location>
        <begin position="19"/>
        <end position="31"/>
    </location>
</feature>
<sequence>MLKVEKKPRRGGIRGEKASSSFIPSSSSSSPRRVKQLKVIRTMTLHAPMGQDPSGVAVTVTVSTGSNRLRAPWSVCKCPC</sequence>
<proteinExistence type="predicted"/>
<comment type="caution">
    <text evidence="2">The sequence shown here is derived from an EMBL/GenBank/DDBJ whole genome shotgun (WGS) entry which is preliminary data.</text>
</comment>
<dbReference type="AlphaFoldDB" id="A0A843WTY5"/>